<dbReference type="InterPro" id="IPR039551">
    <property type="entry name" value="Cho/carn_acyl_trans"/>
</dbReference>
<evidence type="ECO:0000313" key="5">
    <source>
        <dbReference type="EMBL" id="KAK2560492.1"/>
    </source>
</evidence>
<feature type="domain" description="Choline/carnitine acyltransferase" evidence="4">
    <location>
        <begin position="152"/>
        <end position="566"/>
    </location>
</feature>
<evidence type="ECO:0000256" key="2">
    <source>
        <dbReference type="ARBA" id="ARBA00022679"/>
    </source>
</evidence>
<accession>A0AAD9V473</accession>
<dbReference type="GO" id="GO:0006631">
    <property type="term" value="P:fatty acid metabolic process"/>
    <property type="evidence" value="ECO:0007669"/>
    <property type="project" value="TreeGrafter"/>
</dbReference>
<dbReference type="GO" id="GO:0004095">
    <property type="term" value="F:carnitine O-palmitoyltransferase activity"/>
    <property type="evidence" value="ECO:0007669"/>
    <property type="project" value="TreeGrafter"/>
</dbReference>
<keyword evidence="2" id="KW-0808">Transferase</keyword>
<evidence type="ECO:0000259" key="4">
    <source>
        <dbReference type="Pfam" id="PF00755"/>
    </source>
</evidence>
<dbReference type="InterPro" id="IPR000542">
    <property type="entry name" value="Carn_acyl_trans"/>
</dbReference>
<comment type="similarity">
    <text evidence="1">Belongs to the carnitine/choline acetyltransferase family.</text>
</comment>
<dbReference type="GO" id="GO:0009437">
    <property type="term" value="P:carnitine metabolic process"/>
    <property type="evidence" value="ECO:0007669"/>
    <property type="project" value="TreeGrafter"/>
</dbReference>
<dbReference type="Pfam" id="PF00755">
    <property type="entry name" value="Carn_acyltransf"/>
    <property type="match status" value="1"/>
</dbReference>
<dbReference type="Proteomes" id="UP001249851">
    <property type="component" value="Unassembled WGS sequence"/>
</dbReference>
<dbReference type="InterPro" id="IPR023213">
    <property type="entry name" value="CAT-like_dom_sf"/>
</dbReference>
<keyword evidence="6" id="KW-1185">Reference proteome</keyword>
<protein>
    <submittedName>
        <fullName evidence="5">Choline O-acetyltransferase</fullName>
    </submittedName>
</protein>
<reference evidence="5" key="2">
    <citation type="journal article" date="2023" name="Science">
        <title>Genomic signatures of disease resistance in endangered staghorn corals.</title>
        <authorList>
            <person name="Vollmer S.V."/>
            <person name="Selwyn J.D."/>
            <person name="Despard B.A."/>
            <person name="Roesel C.L."/>
        </authorList>
    </citation>
    <scope>NUCLEOTIDE SEQUENCE</scope>
    <source>
        <strain evidence="5">K2</strain>
    </source>
</reference>
<gene>
    <name evidence="5" type="ORF">P5673_016848</name>
</gene>
<keyword evidence="3" id="KW-0012">Acyltransferase</keyword>
<dbReference type="SUPFAM" id="SSF52777">
    <property type="entry name" value="CoA-dependent acyltransferases"/>
    <property type="match status" value="2"/>
</dbReference>
<dbReference type="InterPro" id="IPR042231">
    <property type="entry name" value="Cho/carn_acyl_trans_2"/>
</dbReference>
<dbReference type="PANTHER" id="PTHR22589:SF31">
    <property type="entry name" value="CARNITINE O-PALMITOYLTRANSFERASE"/>
    <property type="match status" value="1"/>
</dbReference>
<dbReference type="AlphaFoldDB" id="A0AAD9V473"/>
<evidence type="ECO:0000256" key="3">
    <source>
        <dbReference type="ARBA" id="ARBA00023315"/>
    </source>
</evidence>
<evidence type="ECO:0000256" key="1">
    <source>
        <dbReference type="ARBA" id="ARBA00005232"/>
    </source>
</evidence>
<proteinExistence type="inferred from homology"/>
<organism evidence="5 6">
    <name type="scientific">Acropora cervicornis</name>
    <name type="common">Staghorn coral</name>
    <dbReference type="NCBI Taxonomy" id="6130"/>
    <lineage>
        <taxon>Eukaryota</taxon>
        <taxon>Metazoa</taxon>
        <taxon>Cnidaria</taxon>
        <taxon>Anthozoa</taxon>
        <taxon>Hexacorallia</taxon>
        <taxon>Scleractinia</taxon>
        <taxon>Astrocoeniina</taxon>
        <taxon>Acroporidae</taxon>
        <taxon>Acropora</taxon>
    </lineage>
</organism>
<dbReference type="Gene3D" id="3.30.559.10">
    <property type="entry name" value="Chloramphenicol acetyltransferase-like domain"/>
    <property type="match status" value="1"/>
</dbReference>
<dbReference type="GO" id="GO:0005739">
    <property type="term" value="C:mitochondrion"/>
    <property type="evidence" value="ECO:0007669"/>
    <property type="project" value="TreeGrafter"/>
</dbReference>
<comment type="caution">
    <text evidence="5">The sequence shown here is derived from an EMBL/GenBank/DDBJ whole genome shotgun (WGS) entry which is preliminary data.</text>
</comment>
<dbReference type="PANTHER" id="PTHR22589">
    <property type="entry name" value="CARNITINE O-ACYLTRANSFERASE"/>
    <property type="match status" value="1"/>
</dbReference>
<dbReference type="Gene3D" id="3.30.559.70">
    <property type="entry name" value="Choline/Carnitine o-acyltransferase, domain 2"/>
    <property type="match status" value="1"/>
</dbReference>
<reference evidence="5" key="1">
    <citation type="journal article" date="2023" name="G3 (Bethesda)">
        <title>Whole genome assembly and annotation of the endangered Caribbean coral Acropora cervicornis.</title>
        <authorList>
            <person name="Selwyn J.D."/>
            <person name="Vollmer S.V."/>
        </authorList>
    </citation>
    <scope>NUCLEOTIDE SEQUENCE</scope>
    <source>
        <strain evidence="5">K2</strain>
    </source>
</reference>
<name>A0AAD9V473_ACRCE</name>
<dbReference type="EMBL" id="JARQWQ010000036">
    <property type="protein sequence ID" value="KAK2560492.1"/>
    <property type="molecule type" value="Genomic_DNA"/>
</dbReference>
<evidence type="ECO:0000313" key="6">
    <source>
        <dbReference type="Proteomes" id="UP001249851"/>
    </source>
</evidence>
<sequence length="686" mass="77438">MEEHGAVLDSLSKTDLQTKVLQWDEKLPIPDPPPLSRLVEHLLRRRLTSTAKGFKVALNKFLVRASSRALGFQGAHERLCAQHHDDPIQNCWYAPANHGDTFGIRHDEIYFHEDIIPSQPVTSYAVLIRGSPWDAGTSVDGGIGEHFVSLDDSSKSSKNVTINRAVSLIHGLMKAREFYTSEEFTQDTMKSRALSMQWYNYIFSCSMQFLPGSIERHKAPDSLSRHLVMMVRGNMYKVELIRSDEEGFERIIPSSQLKKQIENILQTDAQREPTTPIAVLTSMTPSQRCQEVQRLKCLSQRNRTNLSVLRDALFVVAIDPDDFPRTANEAMFALHSGNFVNRWYDKSVQLIVFGNGVAGFVNNYLAGMTGTVGTNFVRIAVENERMRDESTAEETDDTTIWPEPYPITWDDTADGYFERKVTSTVNTSRISGPFKPLSQDVFRICPGFSFDELCKTQGVTPGGAFQAGMQLALAKISGRYMSVNEVVSIRHFRFGGMTFMDSSMADMKEFIAKALQSGDSIQNMTNQERLSLKCLLNKAIESYKNEVLAYKKGEISLWHLDSLYRNMGLVNRLPFRNYPQLDLKTKLKQLVTVVLRSPPINILPPQVAENVTSNPCWYPEIEAIGRPGVKCILPPTSMALHYMFGRNAISITVNANAGHACYKNEEKFVVELERCLQFVKDLLNTK</sequence>